<reference evidence="2" key="1">
    <citation type="submission" date="2018-05" db="EMBL/GenBank/DDBJ databases">
        <authorList>
            <person name="Lanie J.A."/>
            <person name="Ng W.-L."/>
            <person name="Kazmierczak K.M."/>
            <person name="Andrzejewski T.M."/>
            <person name="Davidsen T.M."/>
            <person name="Wayne K.J."/>
            <person name="Tettelin H."/>
            <person name="Glass J.I."/>
            <person name="Rusch D."/>
            <person name="Podicherti R."/>
            <person name="Tsui H.-C.T."/>
            <person name="Winkler M.E."/>
        </authorList>
    </citation>
    <scope>NUCLEOTIDE SEQUENCE</scope>
</reference>
<evidence type="ECO:0000313" key="2">
    <source>
        <dbReference type="EMBL" id="SVE42573.1"/>
    </source>
</evidence>
<gene>
    <name evidence="2" type="ORF">METZ01_LOCUS495427</name>
</gene>
<name>A0A383DE27_9ZZZZ</name>
<evidence type="ECO:0000256" key="1">
    <source>
        <dbReference type="SAM" id="MobiDB-lite"/>
    </source>
</evidence>
<feature type="region of interest" description="Disordered" evidence="1">
    <location>
        <begin position="37"/>
        <end position="60"/>
    </location>
</feature>
<organism evidence="2">
    <name type="scientific">marine metagenome</name>
    <dbReference type="NCBI Taxonomy" id="408172"/>
    <lineage>
        <taxon>unclassified sequences</taxon>
        <taxon>metagenomes</taxon>
        <taxon>ecological metagenomes</taxon>
    </lineage>
</organism>
<feature type="compositionally biased region" description="Basic and acidic residues" evidence="1">
    <location>
        <begin position="37"/>
        <end position="57"/>
    </location>
</feature>
<sequence>MHLAVATKEAAKSSPIGFRDFTWRYLRHLNSRSRRDFTMPEAKRPRFHDNQRSKSAEKGSVVVSLHRRAENSQNFGTSYFVNHFSIFLCSL</sequence>
<dbReference type="EMBL" id="UINC01216439">
    <property type="protein sequence ID" value="SVE42573.1"/>
    <property type="molecule type" value="Genomic_DNA"/>
</dbReference>
<proteinExistence type="predicted"/>
<dbReference type="AlphaFoldDB" id="A0A383DE27"/>
<protein>
    <submittedName>
        <fullName evidence="2">Uncharacterized protein</fullName>
    </submittedName>
</protein>
<accession>A0A383DE27</accession>